<comment type="caution">
    <text evidence="4">The sequence shown here is derived from an EMBL/GenBank/DDBJ whole genome shotgun (WGS) entry which is preliminary data.</text>
</comment>
<organism evidence="4 5">
    <name type="scientific">Arthrobacter mangrovi</name>
    <dbReference type="NCBI Taxonomy" id="2966350"/>
    <lineage>
        <taxon>Bacteria</taxon>
        <taxon>Bacillati</taxon>
        <taxon>Actinomycetota</taxon>
        <taxon>Actinomycetes</taxon>
        <taxon>Micrococcales</taxon>
        <taxon>Micrococcaceae</taxon>
        <taxon>Arthrobacter</taxon>
    </lineage>
</organism>
<name>A0ABQ5MWA4_9MICC</name>
<keyword evidence="1 2" id="KW-0732">Signal</keyword>
<evidence type="ECO:0000256" key="2">
    <source>
        <dbReference type="SAM" id="SignalP"/>
    </source>
</evidence>
<sequence length="283" mass="29732">MQQKKNHAYVAAAAVCAALLATGCSAPASEASAGGDQASVSTIEPNVLTVCTTFDNPPTSYYDEGRKESGVEIELAREVAKEMGLDVRFRETKFASIIPTLQAGQCDTIMGALYIKPEREEVIDFVPYLMSATAVAVPAKGTTEVTGLDGSLCGKLVGSQVSTTAEGFLVDQAAECEKEGAEPINLRRTDNGVAGLQQVVAGQLDGFADTSMALLYYQSTRPDAIRLVGEHVGEIEIGAGFNKDNPDLREAFAGAFATVQDSGRYEAILDEHNLGALAIGGNS</sequence>
<dbReference type="SMART" id="SM00062">
    <property type="entry name" value="PBPb"/>
    <property type="match status" value="1"/>
</dbReference>
<evidence type="ECO:0000313" key="4">
    <source>
        <dbReference type="EMBL" id="GLB68262.1"/>
    </source>
</evidence>
<feature type="chain" id="PRO_5045830355" evidence="2">
    <location>
        <begin position="29"/>
        <end position="283"/>
    </location>
</feature>
<reference evidence="4 5" key="1">
    <citation type="journal article" date="2023" name="Int. J. Syst. Evol. Microbiol.">
        <title>Arthrobacter mangrovi sp. nov., an actinobacterium isolated from the rhizosphere of a mangrove.</title>
        <authorList>
            <person name="Hamada M."/>
            <person name="Saitou S."/>
            <person name="Enomoto N."/>
            <person name="Nanri K."/>
            <person name="Hidaka K."/>
            <person name="Miura T."/>
            <person name="Tamura T."/>
        </authorList>
    </citation>
    <scope>NUCLEOTIDE SEQUENCE [LARGE SCALE GENOMIC DNA]</scope>
    <source>
        <strain evidence="4 5">NBRC 112813</strain>
    </source>
</reference>
<evidence type="ECO:0000313" key="5">
    <source>
        <dbReference type="Proteomes" id="UP001209654"/>
    </source>
</evidence>
<dbReference type="RefSeq" id="WP_264796365.1">
    <property type="nucleotide sequence ID" value="NZ_BRVS01000014.1"/>
</dbReference>
<evidence type="ECO:0000259" key="3">
    <source>
        <dbReference type="SMART" id="SM00062"/>
    </source>
</evidence>
<dbReference type="SUPFAM" id="SSF53850">
    <property type="entry name" value="Periplasmic binding protein-like II"/>
    <property type="match status" value="1"/>
</dbReference>
<evidence type="ECO:0000256" key="1">
    <source>
        <dbReference type="ARBA" id="ARBA00022729"/>
    </source>
</evidence>
<keyword evidence="5" id="KW-1185">Reference proteome</keyword>
<dbReference type="Gene3D" id="3.40.190.10">
    <property type="entry name" value="Periplasmic binding protein-like II"/>
    <property type="match status" value="2"/>
</dbReference>
<accession>A0ABQ5MWA4</accession>
<dbReference type="Proteomes" id="UP001209654">
    <property type="component" value="Unassembled WGS sequence"/>
</dbReference>
<dbReference type="PANTHER" id="PTHR35936:SF17">
    <property type="entry name" value="ARGININE-BINDING EXTRACELLULAR PROTEIN ARTP"/>
    <property type="match status" value="1"/>
</dbReference>
<dbReference type="PANTHER" id="PTHR35936">
    <property type="entry name" value="MEMBRANE-BOUND LYTIC MUREIN TRANSGLYCOSYLASE F"/>
    <property type="match status" value="1"/>
</dbReference>
<dbReference type="CDD" id="cd01004">
    <property type="entry name" value="PBP2_MidA_like"/>
    <property type="match status" value="1"/>
</dbReference>
<dbReference type="Pfam" id="PF00497">
    <property type="entry name" value="SBP_bac_3"/>
    <property type="match status" value="1"/>
</dbReference>
<dbReference type="InterPro" id="IPR001638">
    <property type="entry name" value="Solute-binding_3/MltF_N"/>
</dbReference>
<dbReference type="PROSITE" id="PS51257">
    <property type="entry name" value="PROKAR_LIPOPROTEIN"/>
    <property type="match status" value="1"/>
</dbReference>
<proteinExistence type="predicted"/>
<feature type="domain" description="Solute-binding protein family 3/N-terminal" evidence="3">
    <location>
        <begin position="47"/>
        <end position="272"/>
    </location>
</feature>
<feature type="signal peptide" evidence="2">
    <location>
        <begin position="1"/>
        <end position="28"/>
    </location>
</feature>
<gene>
    <name evidence="4" type="ORF">AHIS1636_27040</name>
</gene>
<dbReference type="EMBL" id="BRVS01000014">
    <property type="protein sequence ID" value="GLB68262.1"/>
    <property type="molecule type" value="Genomic_DNA"/>
</dbReference>
<protein>
    <submittedName>
        <fullName evidence="4">ABC transporter substrate-binding protein</fullName>
    </submittedName>
</protein>